<dbReference type="EMBL" id="VOOR01000028">
    <property type="protein sequence ID" value="TXB62529.1"/>
    <property type="molecule type" value="Genomic_DNA"/>
</dbReference>
<sequence>MFKIMKNSPLLLLAWLFVLCSAGQVQAQSITVTGTVTAAETGDPLIGASVLVKDASSGTVTDIDGTYSLNVPEGSVLVFSYVGYTTLEEAVGNRTVVDVALSQGQQLEEVVVTALGISREKKALGYAVQELSSDEIMETREQNVVNSLQGKVAGVLINNSSGAPGAGANIVIRGITSFGGNNQPLFVVDGIPVDNSTIAGNQLPSAGSNAVNSAEQASFTNRAADINPADIASISILKGPSATALYGIRAANGVVLITTKKGQSGRAQVSLNTSFGMEEVVKTPGYQESYREGRFGRLRFNSDGSPLRFQGFGPKVYPGQTPVFDLFGDFFETGYRQDHALSISGGTDRATYASSFSYFRHQGVTPFADWDRLTARLAGSFDVTDNLTVSGSVNYTNSGGNKPHSGDKSIMSSLSYHPLSFDVNDYINPDGSMKDFSDGIIDNPRYLAEFSSLVDDVDRTLGNISFDYNPAPWFTLTYRVGVDFYKDARIRTVPAGLDLSSQTGGFIIEEDITSRQVNSTLLATFRKDLSNDFNLEVSVGHDLNDRQLEITNVRGEDFTIPGFFHLSNTERFFVDNAKSQRRIFGVLGLIKLSAFDALYLDITGRNDWSSTLPVANRSFFYPSVSLSAVVSDLTDLPSFISFAKLRASYAQVAKDTDPYLIGSLFEADPSFPFTSPVTGNEVNGFRQRSIVGDANLRPETTTSLEFGADLRFFNNRLGLDIAWFQQNSKDQIIQVPVTNTTGFSRFVTNAGEIQNTGIEILANVTPVRTRDFSWDVSLNYSSIEGEVISIREGIEQIELFSGGATGIAYRYVPGGKVGDLYGFKHERNEDGELIIGSDGFPFIRTDTTYLVGNALPDFTAGMTNTFRWKGLSFSFLLEWRQGGDLVDMGIRNSIRNGLLDMTERRYEQVVFQGVTESGEPNTTPVEINGESLYRSYGRYNGSADVTLEDGSWFRLRRVSIGYSLPKALLGEGNFISGARISLTGNNLLINTPFRGFDPETNYFGSGSSIYGYTGLQSPGVRSYIAALNLTF</sequence>
<dbReference type="PROSITE" id="PS52016">
    <property type="entry name" value="TONB_DEPENDENT_REC_3"/>
    <property type="match status" value="1"/>
</dbReference>
<keyword evidence="9 11" id="KW-0472">Membrane</keyword>
<accession>A0A5C6RKU2</accession>
<dbReference type="GO" id="GO:0006826">
    <property type="term" value="P:iron ion transport"/>
    <property type="evidence" value="ECO:0007669"/>
    <property type="project" value="UniProtKB-KW"/>
</dbReference>
<dbReference type="Gene3D" id="2.40.170.20">
    <property type="entry name" value="TonB-dependent receptor, beta-barrel domain"/>
    <property type="match status" value="1"/>
</dbReference>
<evidence type="ECO:0000256" key="7">
    <source>
        <dbReference type="ARBA" id="ARBA00023065"/>
    </source>
</evidence>
<dbReference type="Gene3D" id="2.170.130.10">
    <property type="entry name" value="TonB-dependent receptor, plug domain"/>
    <property type="match status" value="1"/>
</dbReference>
<evidence type="ECO:0000256" key="6">
    <source>
        <dbReference type="ARBA" id="ARBA00023004"/>
    </source>
</evidence>
<dbReference type="Proteomes" id="UP000321580">
    <property type="component" value="Unassembled WGS sequence"/>
</dbReference>
<evidence type="ECO:0000256" key="1">
    <source>
        <dbReference type="ARBA" id="ARBA00004571"/>
    </source>
</evidence>
<keyword evidence="2 11" id="KW-0813">Transport</keyword>
<keyword evidence="6" id="KW-0408">Iron</keyword>
<keyword evidence="3 11" id="KW-1134">Transmembrane beta strand</keyword>
<keyword evidence="4" id="KW-0410">Iron transport</keyword>
<keyword evidence="5 11" id="KW-0812">Transmembrane</keyword>
<gene>
    <name evidence="16" type="ORF">FRY97_13610</name>
</gene>
<evidence type="ECO:0000259" key="15">
    <source>
        <dbReference type="Pfam" id="PF07715"/>
    </source>
</evidence>
<dbReference type="InterPro" id="IPR000531">
    <property type="entry name" value="Beta-barrel_TonB"/>
</dbReference>
<keyword evidence="10 11" id="KW-0998">Cell outer membrane</keyword>
<dbReference type="SUPFAM" id="SSF56935">
    <property type="entry name" value="Porins"/>
    <property type="match status" value="1"/>
</dbReference>
<evidence type="ECO:0000313" key="16">
    <source>
        <dbReference type="EMBL" id="TXB62529.1"/>
    </source>
</evidence>
<comment type="subcellular location">
    <subcellularLocation>
        <location evidence="1 11">Cell outer membrane</location>
        <topology evidence="1 11">Multi-pass membrane protein</topology>
    </subcellularLocation>
</comment>
<evidence type="ECO:0000259" key="14">
    <source>
        <dbReference type="Pfam" id="PF00593"/>
    </source>
</evidence>
<feature type="chain" id="PRO_5023030180" evidence="13">
    <location>
        <begin position="28"/>
        <end position="1031"/>
    </location>
</feature>
<evidence type="ECO:0000256" key="4">
    <source>
        <dbReference type="ARBA" id="ARBA00022496"/>
    </source>
</evidence>
<evidence type="ECO:0000256" key="12">
    <source>
        <dbReference type="RuleBase" id="RU003357"/>
    </source>
</evidence>
<comment type="similarity">
    <text evidence="11 12">Belongs to the TonB-dependent receptor family.</text>
</comment>
<evidence type="ECO:0000256" key="10">
    <source>
        <dbReference type="ARBA" id="ARBA00023237"/>
    </source>
</evidence>
<dbReference type="PANTHER" id="PTHR32552:SF81">
    <property type="entry name" value="TONB-DEPENDENT OUTER MEMBRANE RECEPTOR"/>
    <property type="match status" value="1"/>
</dbReference>
<evidence type="ECO:0000256" key="11">
    <source>
        <dbReference type="PROSITE-ProRule" id="PRU01360"/>
    </source>
</evidence>
<dbReference type="AlphaFoldDB" id="A0A5C6RKU2"/>
<comment type="caution">
    <text evidence="16">The sequence shown here is derived from an EMBL/GenBank/DDBJ whole genome shotgun (WGS) entry which is preliminary data.</text>
</comment>
<dbReference type="InterPro" id="IPR008969">
    <property type="entry name" value="CarboxyPept-like_regulatory"/>
</dbReference>
<organism evidence="16 17">
    <name type="scientific">Phaeodactylibacter luteus</name>
    <dbReference type="NCBI Taxonomy" id="1564516"/>
    <lineage>
        <taxon>Bacteria</taxon>
        <taxon>Pseudomonadati</taxon>
        <taxon>Bacteroidota</taxon>
        <taxon>Saprospiria</taxon>
        <taxon>Saprospirales</taxon>
        <taxon>Haliscomenobacteraceae</taxon>
        <taxon>Phaeodactylibacter</taxon>
    </lineage>
</organism>
<dbReference type="InterPro" id="IPR012910">
    <property type="entry name" value="Plug_dom"/>
</dbReference>
<dbReference type="Pfam" id="PF13715">
    <property type="entry name" value="CarbopepD_reg_2"/>
    <property type="match status" value="1"/>
</dbReference>
<evidence type="ECO:0000256" key="8">
    <source>
        <dbReference type="ARBA" id="ARBA00023077"/>
    </source>
</evidence>
<evidence type="ECO:0000256" key="3">
    <source>
        <dbReference type="ARBA" id="ARBA00022452"/>
    </source>
</evidence>
<dbReference type="Pfam" id="PF00593">
    <property type="entry name" value="TonB_dep_Rec_b-barrel"/>
    <property type="match status" value="1"/>
</dbReference>
<keyword evidence="8 12" id="KW-0798">TonB box</keyword>
<reference evidence="16 17" key="1">
    <citation type="submission" date="2019-08" db="EMBL/GenBank/DDBJ databases">
        <title>Genome of Phaeodactylibacter luteus.</title>
        <authorList>
            <person name="Bowman J.P."/>
        </authorList>
    </citation>
    <scope>NUCLEOTIDE SEQUENCE [LARGE SCALE GENOMIC DNA]</scope>
    <source>
        <strain evidence="16 17">KCTC 42180</strain>
    </source>
</reference>
<dbReference type="InterPro" id="IPR023997">
    <property type="entry name" value="TonB-dep_OMP_SusC/RagA_CS"/>
</dbReference>
<evidence type="ECO:0000256" key="5">
    <source>
        <dbReference type="ARBA" id="ARBA00022692"/>
    </source>
</evidence>
<dbReference type="InterPro" id="IPR039426">
    <property type="entry name" value="TonB-dep_rcpt-like"/>
</dbReference>
<dbReference type="InterPro" id="IPR037066">
    <property type="entry name" value="Plug_dom_sf"/>
</dbReference>
<dbReference type="Pfam" id="PF07715">
    <property type="entry name" value="Plug"/>
    <property type="match status" value="1"/>
</dbReference>
<dbReference type="InterPro" id="IPR036942">
    <property type="entry name" value="Beta-barrel_TonB_sf"/>
</dbReference>
<dbReference type="NCBIfam" id="TIGR04057">
    <property type="entry name" value="SusC_RagA_signa"/>
    <property type="match status" value="1"/>
</dbReference>
<feature type="signal peptide" evidence="13">
    <location>
        <begin position="1"/>
        <end position="27"/>
    </location>
</feature>
<dbReference type="InterPro" id="IPR023996">
    <property type="entry name" value="TonB-dep_OMP_SusC/RagA"/>
</dbReference>
<protein>
    <submittedName>
        <fullName evidence="16">SusC/RagA family TonB-linked outer membrane protein</fullName>
    </submittedName>
</protein>
<dbReference type="NCBIfam" id="TIGR04056">
    <property type="entry name" value="OMP_RagA_SusC"/>
    <property type="match status" value="1"/>
</dbReference>
<dbReference type="FunFam" id="2.60.40.1120:FF:000003">
    <property type="entry name" value="Outer membrane protein Omp121"/>
    <property type="match status" value="1"/>
</dbReference>
<dbReference type="OrthoDB" id="9768177at2"/>
<evidence type="ECO:0000256" key="9">
    <source>
        <dbReference type="ARBA" id="ARBA00023136"/>
    </source>
</evidence>
<feature type="domain" description="TonB-dependent receptor-like beta-barrel" evidence="14">
    <location>
        <begin position="419"/>
        <end position="987"/>
    </location>
</feature>
<dbReference type="Gene3D" id="2.60.40.1120">
    <property type="entry name" value="Carboxypeptidase-like, regulatory domain"/>
    <property type="match status" value="1"/>
</dbReference>
<evidence type="ECO:0000256" key="2">
    <source>
        <dbReference type="ARBA" id="ARBA00022448"/>
    </source>
</evidence>
<dbReference type="PANTHER" id="PTHR32552">
    <property type="entry name" value="FERRICHROME IRON RECEPTOR-RELATED"/>
    <property type="match status" value="1"/>
</dbReference>
<keyword evidence="7" id="KW-0406">Ion transport</keyword>
<keyword evidence="17" id="KW-1185">Reference proteome</keyword>
<evidence type="ECO:0000256" key="13">
    <source>
        <dbReference type="SAM" id="SignalP"/>
    </source>
</evidence>
<keyword evidence="13" id="KW-0732">Signal</keyword>
<proteinExistence type="inferred from homology"/>
<name>A0A5C6RKU2_9BACT</name>
<dbReference type="GO" id="GO:0009279">
    <property type="term" value="C:cell outer membrane"/>
    <property type="evidence" value="ECO:0007669"/>
    <property type="project" value="UniProtKB-SubCell"/>
</dbReference>
<dbReference type="SUPFAM" id="SSF49464">
    <property type="entry name" value="Carboxypeptidase regulatory domain-like"/>
    <property type="match status" value="1"/>
</dbReference>
<evidence type="ECO:0000313" key="17">
    <source>
        <dbReference type="Proteomes" id="UP000321580"/>
    </source>
</evidence>
<feature type="domain" description="TonB-dependent receptor plug" evidence="15">
    <location>
        <begin position="122"/>
        <end position="254"/>
    </location>
</feature>